<dbReference type="PROSITE" id="PS51186">
    <property type="entry name" value="GNAT"/>
    <property type="match status" value="1"/>
</dbReference>
<evidence type="ECO:0000259" key="1">
    <source>
        <dbReference type="PROSITE" id="PS51186"/>
    </source>
</evidence>
<dbReference type="Pfam" id="PF00583">
    <property type="entry name" value="Acetyltransf_1"/>
    <property type="match status" value="1"/>
</dbReference>
<dbReference type="Gene3D" id="3.40.630.30">
    <property type="match status" value="1"/>
</dbReference>
<dbReference type="GO" id="GO:0008080">
    <property type="term" value="F:N-acetyltransferase activity"/>
    <property type="evidence" value="ECO:0007669"/>
    <property type="project" value="TreeGrafter"/>
</dbReference>
<keyword evidence="3" id="KW-1185">Reference proteome</keyword>
<proteinExistence type="predicted"/>
<dbReference type="KEGG" id="mez:Mtc_1775"/>
<dbReference type="InterPro" id="IPR000182">
    <property type="entry name" value="GNAT_dom"/>
</dbReference>
<dbReference type="STRING" id="1041930.Mtc_1775"/>
<accession>H8I9R8</accession>
<gene>
    <name evidence="2" type="ordered locus">Mtc_1775</name>
</gene>
<dbReference type="InterPro" id="IPR016181">
    <property type="entry name" value="Acyl_CoA_acyltransferase"/>
</dbReference>
<dbReference type="SUPFAM" id="SSF55729">
    <property type="entry name" value="Acyl-CoA N-acyltransferases (Nat)"/>
    <property type="match status" value="1"/>
</dbReference>
<organism evidence="2 3">
    <name type="scientific">Methanocella conradii (strain DSM 24694 / JCM 17849 / CGMCC 1.5162 / HZ254)</name>
    <dbReference type="NCBI Taxonomy" id="1041930"/>
    <lineage>
        <taxon>Archaea</taxon>
        <taxon>Methanobacteriati</taxon>
        <taxon>Methanobacteriota</taxon>
        <taxon>Stenosarchaea group</taxon>
        <taxon>Methanomicrobia</taxon>
        <taxon>Methanocellales</taxon>
        <taxon>Methanocellaceae</taxon>
        <taxon>Methanocella</taxon>
    </lineage>
</organism>
<dbReference type="HOGENOM" id="CLU_873226_0_0_2"/>
<dbReference type="EMBL" id="CP003243">
    <property type="protein sequence ID" value="AFD00519.1"/>
    <property type="molecule type" value="Genomic_DNA"/>
</dbReference>
<protein>
    <submittedName>
        <fullName evidence="2">Acetyltransferase</fullName>
    </submittedName>
</protein>
<evidence type="ECO:0000313" key="3">
    <source>
        <dbReference type="Proteomes" id="UP000005233"/>
    </source>
</evidence>
<dbReference type="PANTHER" id="PTHR13355:SF15">
    <property type="entry name" value="GCN5-RELATED N-ACETYLTRANSFERASE 3, CHLOROPLASTIC"/>
    <property type="match status" value="1"/>
</dbReference>
<dbReference type="eggNOG" id="arCOG00844">
    <property type="taxonomic scope" value="Archaea"/>
</dbReference>
<reference evidence="2 3" key="1">
    <citation type="journal article" date="2012" name="J. Bacteriol.">
        <title>Complete genome sequence of a thermophilic methanogen, Methanocella conradii HZ254, isolated from Chinese rice field soil.</title>
        <authorList>
            <person name="Lu Z."/>
            <person name="Lu Y."/>
        </authorList>
    </citation>
    <scope>NUCLEOTIDE SEQUENCE [LARGE SCALE GENOMIC DNA]</scope>
    <source>
        <strain evidence="3">DSM 24694 / JCM 17849 / CGMCC 1.5162 / HZ254</strain>
    </source>
</reference>
<dbReference type="RefSeq" id="WP_014406350.1">
    <property type="nucleotide sequence ID" value="NC_017034.1"/>
</dbReference>
<evidence type="ECO:0000313" key="2">
    <source>
        <dbReference type="EMBL" id="AFD00519.1"/>
    </source>
</evidence>
<dbReference type="CDD" id="cd04301">
    <property type="entry name" value="NAT_SF"/>
    <property type="match status" value="1"/>
</dbReference>
<sequence>MNADNKGLPISLRHGYLEDAQQISDIHRSYVDRWYRKIGNGQFDVPYGALSLSERWGFGGPWMSVETCSIHLNYLLLNNHIPIVAQQGDLLVGEMELFMGQEGPPFGKNLHIGLLYVRKGFTGQGIGKALVDKAIEIAKKQECDTVTVTSSQANEGFYEKCGFERSGTMVEAEAATKAYDVKISRMKPPMKLASFTRGMPMRLGRHQSSAYHIFEQAVDYAIPEFMLNGRNSAFMKVNGHSSLLAFLEFDAEPSRADVYAWSREADAFELAAAALTTLHNRGIKYANMLMTAEDYGLMADRLDVTVKGSRSILLRYMK</sequence>
<dbReference type="OrthoDB" id="194677at2157"/>
<dbReference type="PANTHER" id="PTHR13355">
    <property type="entry name" value="GLUCOSAMINE 6-PHOSPHATE N-ACETYLTRANSFERASE"/>
    <property type="match status" value="1"/>
</dbReference>
<dbReference type="Proteomes" id="UP000005233">
    <property type="component" value="Chromosome"/>
</dbReference>
<feature type="domain" description="N-acetyltransferase" evidence="1">
    <location>
        <begin position="10"/>
        <end position="182"/>
    </location>
</feature>
<dbReference type="InterPro" id="IPR039143">
    <property type="entry name" value="GNPNAT1-like"/>
</dbReference>
<dbReference type="GeneID" id="11971921"/>
<name>H8I9R8_METCZ</name>
<dbReference type="AlphaFoldDB" id="H8I9R8"/>